<feature type="domain" description="HTH araC/xylS-type" evidence="4">
    <location>
        <begin position="172"/>
        <end position="271"/>
    </location>
</feature>
<dbReference type="InterPro" id="IPR003313">
    <property type="entry name" value="AraC-bd"/>
</dbReference>
<dbReference type="Proteomes" id="UP001229346">
    <property type="component" value="Unassembled WGS sequence"/>
</dbReference>
<gene>
    <name evidence="5" type="ORF">J2T15_003732</name>
</gene>
<dbReference type="PROSITE" id="PS01124">
    <property type="entry name" value="HTH_ARAC_FAMILY_2"/>
    <property type="match status" value="1"/>
</dbReference>
<dbReference type="EMBL" id="JAUSSU010000007">
    <property type="protein sequence ID" value="MDQ0114277.1"/>
    <property type="molecule type" value="Genomic_DNA"/>
</dbReference>
<reference evidence="5 6" key="1">
    <citation type="submission" date="2023-07" db="EMBL/GenBank/DDBJ databases">
        <title>Sorghum-associated microbial communities from plants grown in Nebraska, USA.</title>
        <authorList>
            <person name="Schachtman D."/>
        </authorList>
    </citation>
    <scope>NUCLEOTIDE SEQUENCE [LARGE SCALE GENOMIC DNA]</scope>
    <source>
        <strain evidence="5 6">CC482</strain>
    </source>
</reference>
<evidence type="ECO:0000313" key="5">
    <source>
        <dbReference type="EMBL" id="MDQ0114277.1"/>
    </source>
</evidence>
<dbReference type="InterPro" id="IPR009057">
    <property type="entry name" value="Homeodomain-like_sf"/>
</dbReference>
<evidence type="ECO:0000313" key="6">
    <source>
        <dbReference type="Proteomes" id="UP001229346"/>
    </source>
</evidence>
<dbReference type="InterPro" id="IPR018060">
    <property type="entry name" value="HTH_AraC"/>
</dbReference>
<dbReference type="PROSITE" id="PS00041">
    <property type="entry name" value="HTH_ARAC_FAMILY_1"/>
    <property type="match status" value="1"/>
</dbReference>
<dbReference type="InterPro" id="IPR018062">
    <property type="entry name" value="HTH_AraC-typ_CS"/>
</dbReference>
<dbReference type="Pfam" id="PF02311">
    <property type="entry name" value="AraC_binding"/>
    <property type="match status" value="1"/>
</dbReference>
<keyword evidence="2" id="KW-0238">DNA-binding</keyword>
<dbReference type="SMART" id="SM00342">
    <property type="entry name" value="HTH_ARAC"/>
    <property type="match status" value="1"/>
</dbReference>
<keyword evidence="6" id="KW-1185">Reference proteome</keyword>
<evidence type="ECO:0000256" key="1">
    <source>
        <dbReference type="ARBA" id="ARBA00023015"/>
    </source>
</evidence>
<sequence>MDTMVFPTLTDADTTLPLYLTSIGHWNNQEAIDRPGGYPHFQWLQVMNGSGILHFGEHKMNVQSGQGFCLLPGDPHSYYATEEPWEIFWLSFRGDLSETMLRQAGITQSGVYSTADHDMIVTHMKNIYAMTQSGRSFLGLECSKLVYMFLLDLMKVILVSSQSAEHHILKLKPVLKYIEDNYDKLITIKDLASCIDITPQYLCLLFKKAMKMRPLEYVNRERINRSKELMFHESDIKMNEIARRVGFDSPSYFSSVFKRLEGLSPEQFKKIHGMR</sequence>
<evidence type="ECO:0000259" key="4">
    <source>
        <dbReference type="PROSITE" id="PS01124"/>
    </source>
</evidence>
<dbReference type="Gene3D" id="1.10.10.60">
    <property type="entry name" value="Homeodomain-like"/>
    <property type="match status" value="2"/>
</dbReference>
<dbReference type="Gene3D" id="2.60.120.280">
    <property type="entry name" value="Regulatory protein AraC"/>
    <property type="match status" value="1"/>
</dbReference>
<dbReference type="PRINTS" id="PR00032">
    <property type="entry name" value="HTHARAC"/>
</dbReference>
<dbReference type="SUPFAM" id="SSF51215">
    <property type="entry name" value="Regulatory protein AraC"/>
    <property type="match status" value="1"/>
</dbReference>
<name>A0ABT9U3Q9_PAEHA</name>
<evidence type="ECO:0000256" key="3">
    <source>
        <dbReference type="ARBA" id="ARBA00023163"/>
    </source>
</evidence>
<keyword evidence="3" id="KW-0804">Transcription</keyword>
<dbReference type="PANTHER" id="PTHR43280">
    <property type="entry name" value="ARAC-FAMILY TRANSCRIPTIONAL REGULATOR"/>
    <property type="match status" value="1"/>
</dbReference>
<accession>A0ABT9U3Q9</accession>
<organism evidence="5 6">
    <name type="scientific">Paenibacillus harenae</name>
    <dbReference type="NCBI Taxonomy" id="306543"/>
    <lineage>
        <taxon>Bacteria</taxon>
        <taxon>Bacillati</taxon>
        <taxon>Bacillota</taxon>
        <taxon>Bacilli</taxon>
        <taxon>Bacillales</taxon>
        <taxon>Paenibacillaceae</taxon>
        <taxon>Paenibacillus</taxon>
    </lineage>
</organism>
<dbReference type="InterPro" id="IPR020449">
    <property type="entry name" value="Tscrpt_reg_AraC-type_HTH"/>
</dbReference>
<dbReference type="RefSeq" id="WP_307205595.1">
    <property type="nucleotide sequence ID" value="NZ_JAUSSU010000007.1"/>
</dbReference>
<proteinExistence type="predicted"/>
<dbReference type="InterPro" id="IPR037923">
    <property type="entry name" value="HTH-like"/>
</dbReference>
<comment type="caution">
    <text evidence="5">The sequence shown here is derived from an EMBL/GenBank/DDBJ whole genome shotgun (WGS) entry which is preliminary data.</text>
</comment>
<keyword evidence="1" id="KW-0805">Transcription regulation</keyword>
<dbReference type="SUPFAM" id="SSF46689">
    <property type="entry name" value="Homeodomain-like"/>
    <property type="match status" value="2"/>
</dbReference>
<evidence type="ECO:0000256" key="2">
    <source>
        <dbReference type="ARBA" id="ARBA00023125"/>
    </source>
</evidence>
<dbReference type="PANTHER" id="PTHR43280:SF2">
    <property type="entry name" value="HTH-TYPE TRANSCRIPTIONAL REGULATOR EXSA"/>
    <property type="match status" value="1"/>
</dbReference>
<protein>
    <submittedName>
        <fullName evidence="5">AraC-like DNA-binding protein</fullName>
    </submittedName>
</protein>
<dbReference type="Pfam" id="PF12833">
    <property type="entry name" value="HTH_18"/>
    <property type="match status" value="1"/>
</dbReference>